<evidence type="ECO:0000313" key="1">
    <source>
        <dbReference type="EMBL" id="SVD61408.1"/>
    </source>
</evidence>
<sequence>VFLKILQIGTLGPMAWIIIEETKIMAIRLNPVGEMNLHGKNLALSQAVRKMNLLGLMALSDVFSFWVNSILQGSSNAQSLLCGEVDVLFDIPLIGLFKAVRFERNSFHEAILLLKNAVSSRKAGCWQSAGVFFNRG</sequence>
<organism evidence="1">
    <name type="scientific">marine metagenome</name>
    <dbReference type="NCBI Taxonomy" id="408172"/>
    <lineage>
        <taxon>unclassified sequences</taxon>
        <taxon>metagenomes</taxon>
        <taxon>ecological metagenomes</taxon>
    </lineage>
</organism>
<proteinExistence type="predicted"/>
<feature type="non-terminal residue" evidence="1">
    <location>
        <position position="1"/>
    </location>
</feature>
<gene>
    <name evidence="1" type="ORF">METZ01_LOCUS414262</name>
</gene>
<name>A0A382WT50_9ZZZZ</name>
<dbReference type="EMBL" id="UINC01161935">
    <property type="protein sequence ID" value="SVD61408.1"/>
    <property type="molecule type" value="Genomic_DNA"/>
</dbReference>
<reference evidence="1" key="1">
    <citation type="submission" date="2018-05" db="EMBL/GenBank/DDBJ databases">
        <authorList>
            <person name="Lanie J.A."/>
            <person name="Ng W.-L."/>
            <person name="Kazmierczak K.M."/>
            <person name="Andrzejewski T.M."/>
            <person name="Davidsen T.M."/>
            <person name="Wayne K.J."/>
            <person name="Tettelin H."/>
            <person name="Glass J.I."/>
            <person name="Rusch D."/>
            <person name="Podicherti R."/>
            <person name="Tsui H.-C.T."/>
            <person name="Winkler M.E."/>
        </authorList>
    </citation>
    <scope>NUCLEOTIDE SEQUENCE</scope>
</reference>
<protein>
    <submittedName>
        <fullName evidence="1">Uncharacterized protein</fullName>
    </submittedName>
</protein>
<accession>A0A382WT50</accession>
<dbReference type="AlphaFoldDB" id="A0A382WT50"/>